<evidence type="ECO:0000313" key="1">
    <source>
        <dbReference type="EMBL" id="GAA4029172.1"/>
    </source>
</evidence>
<protein>
    <recommendedName>
        <fullName evidence="3">Dipeptidylpeptidase IV N-terminal domain-containing protein</fullName>
    </recommendedName>
</protein>
<proteinExistence type="predicted"/>
<dbReference type="InterPro" id="IPR015943">
    <property type="entry name" value="WD40/YVTN_repeat-like_dom_sf"/>
</dbReference>
<name>A0ABP7TPP0_9BACT</name>
<accession>A0ABP7TPP0</accession>
<dbReference type="InterPro" id="IPR011047">
    <property type="entry name" value="Quinoprotein_ADH-like_sf"/>
</dbReference>
<evidence type="ECO:0000313" key="2">
    <source>
        <dbReference type="Proteomes" id="UP001501469"/>
    </source>
</evidence>
<evidence type="ECO:0008006" key="3">
    <source>
        <dbReference type="Google" id="ProtNLM"/>
    </source>
</evidence>
<dbReference type="Proteomes" id="UP001501469">
    <property type="component" value="Unassembled WGS sequence"/>
</dbReference>
<keyword evidence="2" id="KW-1185">Reference proteome</keyword>
<comment type="caution">
    <text evidence="1">The sequence shown here is derived from an EMBL/GenBank/DDBJ whole genome shotgun (WGS) entry which is preliminary data.</text>
</comment>
<organism evidence="1 2">
    <name type="scientific">Hymenobacter glaciei</name>
    <dbReference type="NCBI Taxonomy" id="877209"/>
    <lineage>
        <taxon>Bacteria</taxon>
        <taxon>Pseudomonadati</taxon>
        <taxon>Bacteroidota</taxon>
        <taxon>Cytophagia</taxon>
        <taxon>Cytophagales</taxon>
        <taxon>Hymenobacteraceae</taxon>
        <taxon>Hymenobacter</taxon>
    </lineage>
</organism>
<dbReference type="SUPFAM" id="SSF50998">
    <property type="entry name" value="Quinoprotein alcohol dehydrogenase-like"/>
    <property type="match status" value="1"/>
</dbReference>
<sequence length="413" mass="46246">MLRHVVFDSLLHQKRQASLILAGYDLHLTDHALNNKAAFYRFRRKLNDTAFTAVIDTTGKILSFRREAYKQKLITHPPLPMASDSLFVLYSQANNEKSFTLECLDVQQRVRWKTPFASSDRPIYLVDFQSDAESIWIISADHEQEQTIWCLESRTGRVLSQARASDVDNKRFVESTLLLPDHSLVYAGRSLPAEARQRAISVKTGDLFLTRRLPNGRQLWSNTNANQSAPSAIVSPQDVEIRWEHLGIDPSGNYFLLGETFASTSAANNTAQIIAMHALVGYGYNTSSLTPVGFVQVKFDAKGTVLHTSVVPLPRTATFTELSYIPAQQLAYLAENRGFFRFRATSSDGNAVIMRNKKEFSVLHLDTQQMTPLYSGPYTETMDVWSGQGSGAVLYRAQPAKTAPPAPKWVSLP</sequence>
<dbReference type="Gene3D" id="2.130.10.10">
    <property type="entry name" value="YVTN repeat-like/Quinoprotein amine dehydrogenase"/>
    <property type="match status" value="1"/>
</dbReference>
<reference evidence="2" key="1">
    <citation type="journal article" date="2019" name="Int. J. Syst. Evol. Microbiol.">
        <title>The Global Catalogue of Microorganisms (GCM) 10K type strain sequencing project: providing services to taxonomists for standard genome sequencing and annotation.</title>
        <authorList>
            <consortium name="The Broad Institute Genomics Platform"/>
            <consortium name="The Broad Institute Genome Sequencing Center for Infectious Disease"/>
            <person name="Wu L."/>
            <person name="Ma J."/>
        </authorList>
    </citation>
    <scope>NUCLEOTIDE SEQUENCE [LARGE SCALE GENOMIC DNA]</scope>
    <source>
        <strain evidence="2">JCM 17225</strain>
    </source>
</reference>
<dbReference type="EMBL" id="BAABDK010000010">
    <property type="protein sequence ID" value="GAA4029172.1"/>
    <property type="molecule type" value="Genomic_DNA"/>
</dbReference>
<gene>
    <name evidence="1" type="ORF">GCM10022409_11680</name>
</gene>